<comment type="subcellular location">
    <subcellularLocation>
        <location evidence="3">Nucleus</location>
    </subcellularLocation>
</comment>
<dbReference type="PROSITE" id="PS50005">
    <property type="entry name" value="TPR"/>
    <property type="match status" value="3"/>
</dbReference>
<evidence type="ECO:0000256" key="3">
    <source>
        <dbReference type="ARBA" id="ARBA00004123"/>
    </source>
</evidence>
<dbReference type="GO" id="GO:0010468">
    <property type="term" value="P:regulation of gene expression"/>
    <property type="evidence" value="ECO:0007669"/>
    <property type="project" value="TreeGrafter"/>
</dbReference>
<feature type="compositionally biased region" description="Polar residues" evidence="16">
    <location>
        <begin position="669"/>
        <end position="689"/>
    </location>
</feature>
<evidence type="ECO:0000256" key="13">
    <source>
        <dbReference type="ARBA" id="ARBA00034525"/>
    </source>
</evidence>
<dbReference type="PANTHER" id="PTHR14017">
    <property type="entry name" value="LYSINE-SPECIFIC DEMETHYLASE"/>
    <property type="match status" value="1"/>
</dbReference>
<sequence>MQSCGVSLAAAACAAARSLGSASSGGDEGKKMAAGKASETEEDFPTLTAQERDSLTAIDSSLFGFQKLHEDGARTKALLMKAVRCYDSLILKAEGKVEPELFCQLGHFNLLLEDYPKALSAYQRYYSLQSDYWKNAAFLYGLGMVYFHYNAFQWAIKAFQEVLYIDPGFSRAKEIHLRLGLMFKVNTDYESSLKHFQLALIDSNPCTLSKAEIQFHIAHLYEIQKRYRAAKEAYESLLQTEDLPAQVKATTLQQLGWMHHTVEQLGDRSTRDSYAIQCLQKSLEADPNSGQSWYFLGRCYSSIGKVQDAFISYRQSIDKSEASADTWCSIGVLYQQQNQPMDALQAYICAVQLDHSHAAAWMDLGTLYESCNQPHDAIKCYINATRSKGCSNATALTHRIKCLQAQLSNPQLSSLQGKSKMLPLIEEAWSLPIPAELTSRQGGLSSAPQQACKPNHSTEGGGTGPSLPPHVGMLGQADDQSCPAKRRRASSPTKGEVWASNPAQPIPSWYLSPQKLQVMEQLRSNRASLKPPQLQMLEQLESQFAMMQQHQHQMRQNASGGQVRPSVPNGPATNSLPSPNLSLHPTRPHLGLQRPLCPPQPQPLANGPVGPSATHGPSDSHSVGDSSKSSSSSSCSNNQPGPSDPGPNGDVPYLQPAGSGDAALLPHACTSTQTQDATPQQTLHLNPSQRGPAPHVAASTSEGAPSHSQTPNSTAPVPPNSQVGHSTNAPSPRQQQPHNHLPSPPSLPHSSTSGGAAPGASATKDSNTADALAVTTTSLGNGGSGGKAALSLPSADEKPAQADSLANHVHLGDSGKVAECSEKPSLSADNPRLSALLAGGKGTDESEGPSEGTVSTANSAPDSQKKVNNIHPAVLPSTPHAQVSSAASSPISAISTATPSPKSSEHAQTCIHSPATNTSAAPALNGNGKGGISEDSQSPLKAEPPAITGLKATPPHGHNSSSSSSSSSVSIYPSSTDVLKACRNLGKNGLSNSSILLDKCPPPRLPPPPSPALPKDKLNPPTPSIYLENKRDAFFPPLHQFCTNPSNPVTVIRGLAGALKLDLGLFSTKTLVEANPEHLVEVWTQLSQPADENWDPTATKKMWRCESARGHTTIAKYAQYQAASFQESLREENEKKALKEPSDTEPASAESVARKRRGPLKHIKFGTNIDVSDERKWKQQLQELSKLPAFARVVSAGNLLSHVGHTILGMNTVQLYMKVPGSRIPGHQEHNNFCAVNINIGPGDCEWFAVPEPYWGVMSNFCEKNNINFLMGSWWPNLEDLYEADVPVYRFIQRPGDLVWLNTGTVHWVQAIGWCNNIAWNVGPLTAHQYKLAVERYEWNKLQSVKSMVPMVHLSWNMARNIKVSDHKLFEMIKYCLLRTLKQCQWVKEALVAAGKETVLRPRTRDEPAHYCTICEVEVFNLLFVRRELLSKKQHVVHCQDCARKGSATLDDFVVLEQHRMEDLMQVYDQFTLAPPLHSSSS</sequence>
<dbReference type="InterPro" id="IPR046941">
    <property type="entry name" value="KDM6_GATAL_sf"/>
</dbReference>
<evidence type="ECO:0000256" key="2">
    <source>
        <dbReference type="ARBA" id="ARBA00001961"/>
    </source>
</evidence>
<proteinExistence type="inferred from homology"/>
<dbReference type="PANTHER" id="PTHR14017:SF9">
    <property type="entry name" value="LYSINE-SPECIFIC DEMETHYLASE 6A"/>
    <property type="match status" value="1"/>
</dbReference>
<dbReference type="GO" id="GO:0007507">
    <property type="term" value="P:heart development"/>
    <property type="evidence" value="ECO:0007669"/>
    <property type="project" value="Ensembl"/>
</dbReference>
<feature type="compositionally biased region" description="Low complexity" evidence="16">
    <location>
        <begin position="884"/>
        <end position="901"/>
    </location>
</feature>
<dbReference type="KEGG" id="csem:103389705"/>
<feature type="compositionally biased region" description="Pro residues" evidence="16">
    <location>
        <begin position="1000"/>
        <end position="1012"/>
    </location>
</feature>
<dbReference type="InParanoid" id="A0A3P8W009"/>
<name>A0A3P8W009_CYNSE</name>
<dbReference type="Gene3D" id="1.20.58.1370">
    <property type="match status" value="2"/>
</dbReference>
<feature type="compositionally biased region" description="Low complexity" evidence="16">
    <location>
        <begin position="619"/>
        <end position="636"/>
    </location>
</feature>
<dbReference type="GO" id="GO:0044666">
    <property type="term" value="C:MLL3/4 complex"/>
    <property type="evidence" value="ECO:0007669"/>
    <property type="project" value="TreeGrafter"/>
</dbReference>
<keyword evidence="10" id="KW-0408">Iron</keyword>
<dbReference type="SUPFAM" id="SSF48452">
    <property type="entry name" value="TPR-like"/>
    <property type="match status" value="2"/>
</dbReference>
<dbReference type="OrthoDB" id="418911at2759"/>
<dbReference type="GO" id="GO:0000978">
    <property type="term" value="F:RNA polymerase II cis-regulatory region sequence-specific DNA binding"/>
    <property type="evidence" value="ECO:0007669"/>
    <property type="project" value="TreeGrafter"/>
</dbReference>
<evidence type="ECO:0000256" key="16">
    <source>
        <dbReference type="SAM" id="MobiDB-lite"/>
    </source>
</evidence>
<dbReference type="FunFam" id="2.10.110.20:FF:000001">
    <property type="entry name" value="lysine-specific demethylase 6A isoform X2"/>
    <property type="match status" value="1"/>
</dbReference>
<dbReference type="EC" id="1.14.11.68" evidence="13"/>
<feature type="domain" description="JmjC" evidence="17">
    <location>
        <begin position="1176"/>
        <end position="1339"/>
    </location>
</feature>
<feature type="compositionally biased region" description="Polar residues" evidence="16">
    <location>
        <begin position="852"/>
        <end position="862"/>
    </location>
</feature>
<keyword evidence="7" id="KW-0156">Chromatin regulator</keyword>
<protein>
    <recommendedName>
        <fullName evidence="13">[histone H3]-trimethyl-L-lysine(27) demethylase</fullName>
        <ecNumber evidence="13">1.14.11.68</ecNumber>
    </recommendedName>
</protein>
<dbReference type="FunFam" id="1.25.40.10:FF:000022">
    <property type="entry name" value="lysine-specific demethylase 6A isoform X1"/>
    <property type="match status" value="1"/>
</dbReference>
<feature type="compositionally biased region" description="Polar residues" evidence="16">
    <location>
        <begin position="439"/>
        <end position="449"/>
    </location>
</feature>
<dbReference type="Ensembl" id="ENSCSET00000018140.1">
    <property type="protein sequence ID" value="ENSCSEP00000017920.1"/>
    <property type="gene ID" value="ENSCSEG00000011466.1"/>
</dbReference>
<reference evidence="18" key="3">
    <citation type="submission" date="2025-09" db="UniProtKB">
        <authorList>
            <consortium name="Ensembl"/>
        </authorList>
    </citation>
    <scope>IDENTIFICATION</scope>
</reference>
<dbReference type="Gene3D" id="2.10.110.20">
    <property type="match status" value="1"/>
</dbReference>
<dbReference type="Proteomes" id="UP000265120">
    <property type="component" value="Chromosome 14"/>
</dbReference>
<accession>A0A3P8W009</accession>
<comment type="similarity">
    <text evidence="12">Belongs to the UTX family.</text>
</comment>
<evidence type="ECO:0000256" key="8">
    <source>
        <dbReference type="ARBA" id="ARBA00022964"/>
    </source>
</evidence>
<feature type="region of interest" description="Disordered" evidence="16">
    <location>
        <begin position="1131"/>
        <end position="1154"/>
    </location>
</feature>
<reference evidence="18" key="2">
    <citation type="submission" date="2025-08" db="UniProtKB">
        <authorList>
            <consortium name="Ensembl"/>
        </authorList>
    </citation>
    <scope>IDENTIFICATION</scope>
</reference>
<dbReference type="GeneID" id="103389705"/>
<comment type="catalytic activity">
    <reaction evidence="14">
        <text>N(6),N(6),N(6)-trimethyl-L-lysyl(27)-[histone H3] + 2 2-oxoglutarate + 2 O2 = N(6)-methyl-L-lysyl(27)-[histone H3] + 2 formaldehyde + 2 succinate + 2 CO2</text>
        <dbReference type="Rhea" id="RHEA:60224"/>
        <dbReference type="Rhea" id="RHEA-COMP:15535"/>
        <dbReference type="Rhea" id="RHEA-COMP:15544"/>
        <dbReference type="ChEBI" id="CHEBI:15379"/>
        <dbReference type="ChEBI" id="CHEBI:16526"/>
        <dbReference type="ChEBI" id="CHEBI:16810"/>
        <dbReference type="ChEBI" id="CHEBI:16842"/>
        <dbReference type="ChEBI" id="CHEBI:30031"/>
        <dbReference type="ChEBI" id="CHEBI:61929"/>
        <dbReference type="ChEBI" id="CHEBI:61961"/>
        <dbReference type="EC" id="1.14.11.68"/>
    </reaction>
</comment>
<dbReference type="GO" id="GO:0008354">
    <property type="term" value="P:germ cell migration"/>
    <property type="evidence" value="ECO:0007669"/>
    <property type="project" value="Ensembl"/>
</dbReference>
<dbReference type="GO" id="GO:0071558">
    <property type="term" value="F:histone H3K27me2/H3K27me3 demethylase activity"/>
    <property type="evidence" value="ECO:0007669"/>
    <property type="project" value="UniProtKB-EC"/>
</dbReference>
<dbReference type="InterPro" id="IPR011990">
    <property type="entry name" value="TPR-like_helical_dom_sf"/>
</dbReference>
<keyword evidence="11" id="KW-0539">Nucleus</keyword>
<dbReference type="Pfam" id="PF21326">
    <property type="entry name" value="KDM6_GATAL"/>
    <property type="match status" value="1"/>
</dbReference>
<keyword evidence="9" id="KW-0560">Oxidoreductase</keyword>
<evidence type="ECO:0000256" key="1">
    <source>
        <dbReference type="ARBA" id="ARBA00001954"/>
    </source>
</evidence>
<evidence type="ECO:0000256" key="10">
    <source>
        <dbReference type="ARBA" id="ARBA00023004"/>
    </source>
</evidence>
<feature type="repeat" description="TPR" evidence="15">
    <location>
        <begin position="136"/>
        <end position="169"/>
    </location>
</feature>
<dbReference type="GO" id="GO:0007420">
    <property type="term" value="P:brain development"/>
    <property type="evidence" value="ECO:0007669"/>
    <property type="project" value="Ensembl"/>
</dbReference>
<evidence type="ECO:0000256" key="12">
    <source>
        <dbReference type="ARBA" id="ARBA00034483"/>
    </source>
</evidence>
<evidence type="ECO:0000313" key="19">
    <source>
        <dbReference type="Proteomes" id="UP000265120"/>
    </source>
</evidence>
<dbReference type="InterPro" id="IPR051630">
    <property type="entry name" value="Corepressor-Demethylase"/>
</dbReference>
<evidence type="ECO:0000256" key="5">
    <source>
        <dbReference type="ARBA" id="ARBA00022723"/>
    </source>
</evidence>
<dbReference type="SMART" id="SM00028">
    <property type="entry name" value="TPR"/>
    <property type="match status" value="7"/>
</dbReference>
<dbReference type="InterPro" id="IPR019734">
    <property type="entry name" value="TPR_rpt"/>
</dbReference>
<keyword evidence="15" id="KW-0802">TPR repeat</keyword>
<keyword evidence="5" id="KW-0479">Metal-binding</keyword>
<dbReference type="Pfam" id="PF13432">
    <property type="entry name" value="TPR_16"/>
    <property type="match status" value="1"/>
</dbReference>
<evidence type="ECO:0000256" key="11">
    <source>
        <dbReference type="ARBA" id="ARBA00023242"/>
    </source>
</evidence>
<dbReference type="STRING" id="244447.ENSCSEP00000017920"/>
<feature type="region of interest" description="Disordered" evidence="16">
    <location>
        <begin position="439"/>
        <end position="504"/>
    </location>
</feature>
<evidence type="ECO:0000256" key="15">
    <source>
        <dbReference type="PROSITE-ProRule" id="PRU00339"/>
    </source>
</evidence>
<keyword evidence="4" id="KW-0597">Phosphoprotein</keyword>
<dbReference type="GO" id="GO:0046872">
    <property type="term" value="F:metal ion binding"/>
    <property type="evidence" value="ECO:0007669"/>
    <property type="project" value="UniProtKB-KW"/>
</dbReference>
<evidence type="ECO:0000259" key="17">
    <source>
        <dbReference type="PROSITE" id="PS51184"/>
    </source>
</evidence>
<dbReference type="Pfam" id="PF02373">
    <property type="entry name" value="JmjC"/>
    <property type="match status" value="1"/>
</dbReference>
<comment type="cofactor">
    <cofactor evidence="2">
        <name>L-ascorbate</name>
        <dbReference type="ChEBI" id="CHEBI:38290"/>
    </cofactor>
</comment>
<evidence type="ECO:0000256" key="6">
    <source>
        <dbReference type="ARBA" id="ARBA00022833"/>
    </source>
</evidence>
<feature type="repeat" description="TPR" evidence="15">
    <location>
        <begin position="99"/>
        <end position="132"/>
    </location>
</feature>
<evidence type="ECO:0000256" key="7">
    <source>
        <dbReference type="ARBA" id="ARBA00022853"/>
    </source>
</evidence>
<feature type="repeat" description="TPR" evidence="15">
    <location>
        <begin position="324"/>
        <end position="357"/>
    </location>
</feature>
<keyword evidence="8" id="KW-0223">Dioxygenase</keyword>
<feature type="compositionally biased region" description="Low complexity" evidence="16">
    <location>
        <begin position="960"/>
        <end position="970"/>
    </location>
</feature>
<dbReference type="InterPro" id="IPR048560">
    <property type="entry name" value="KDM6A_B-like_GATAL"/>
</dbReference>
<evidence type="ECO:0000256" key="9">
    <source>
        <dbReference type="ARBA" id="ARBA00023002"/>
    </source>
</evidence>
<dbReference type="SMART" id="SM00558">
    <property type="entry name" value="JmjC"/>
    <property type="match status" value="1"/>
</dbReference>
<feature type="compositionally biased region" description="Basic and acidic residues" evidence="16">
    <location>
        <begin position="1131"/>
        <end position="1142"/>
    </location>
</feature>
<dbReference type="InterPro" id="IPR003347">
    <property type="entry name" value="JmjC_dom"/>
</dbReference>
<comment type="cofactor">
    <cofactor evidence="1">
        <name>Fe(2+)</name>
        <dbReference type="ChEBI" id="CHEBI:29033"/>
    </cofactor>
</comment>
<dbReference type="GO" id="GO:0009952">
    <property type="term" value="P:anterior/posterior pattern specification"/>
    <property type="evidence" value="ECO:0007669"/>
    <property type="project" value="Ensembl"/>
</dbReference>
<feature type="region of interest" description="Disordered" evidence="16">
    <location>
        <begin position="995"/>
        <end position="1022"/>
    </location>
</feature>
<feature type="compositionally biased region" description="Low complexity" evidence="16">
    <location>
        <begin position="748"/>
        <end position="763"/>
    </location>
</feature>
<feature type="compositionally biased region" description="Polar residues" evidence="16">
    <location>
        <begin position="698"/>
        <end position="733"/>
    </location>
</feature>
<dbReference type="InterPro" id="IPR048562">
    <property type="entry name" value="KDM6A_B-like_C-hel"/>
</dbReference>
<dbReference type="Gene3D" id="1.25.40.10">
    <property type="entry name" value="Tetratricopeptide repeat domain"/>
    <property type="match status" value="2"/>
</dbReference>
<dbReference type="PROSITE" id="PS51184">
    <property type="entry name" value="JMJC"/>
    <property type="match status" value="1"/>
</dbReference>
<dbReference type="GeneTree" id="ENSGT00940000166518"/>
<dbReference type="FunFam" id="1.25.40.10:FF:000011">
    <property type="entry name" value="lysine-specific demethylase 6A isoform X3"/>
    <property type="match status" value="1"/>
</dbReference>
<feature type="region of interest" description="Disordered" evidence="16">
    <location>
        <begin position="18"/>
        <end position="46"/>
    </location>
</feature>
<evidence type="ECO:0000256" key="14">
    <source>
        <dbReference type="ARBA" id="ARBA00048695"/>
    </source>
</evidence>
<dbReference type="Pfam" id="PF13181">
    <property type="entry name" value="TPR_8"/>
    <property type="match status" value="1"/>
</dbReference>
<feature type="compositionally biased region" description="Low complexity" evidence="16">
    <location>
        <begin position="546"/>
        <end position="556"/>
    </location>
</feature>
<evidence type="ECO:0000256" key="4">
    <source>
        <dbReference type="ARBA" id="ARBA00022553"/>
    </source>
</evidence>
<organism evidence="18 19">
    <name type="scientific">Cynoglossus semilaevis</name>
    <name type="common">Tongue sole</name>
    <dbReference type="NCBI Taxonomy" id="244447"/>
    <lineage>
        <taxon>Eukaryota</taxon>
        <taxon>Metazoa</taxon>
        <taxon>Chordata</taxon>
        <taxon>Craniata</taxon>
        <taxon>Vertebrata</taxon>
        <taxon>Euteleostomi</taxon>
        <taxon>Actinopterygii</taxon>
        <taxon>Neopterygii</taxon>
        <taxon>Teleostei</taxon>
        <taxon>Neoteleostei</taxon>
        <taxon>Acanthomorphata</taxon>
        <taxon>Carangaria</taxon>
        <taxon>Pleuronectiformes</taxon>
        <taxon>Pleuronectoidei</taxon>
        <taxon>Cynoglossidae</taxon>
        <taxon>Cynoglossinae</taxon>
        <taxon>Cynoglossus</taxon>
    </lineage>
</organism>
<feature type="compositionally biased region" description="Polar residues" evidence="16">
    <location>
        <begin position="906"/>
        <end position="920"/>
    </location>
</feature>
<dbReference type="FunFam" id="1.20.58.1370:FF:000001">
    <property type="entry name" value="lysine-specific demethylase 6A isoform X2"/>
    <property type="match status" value="1"/>
</dbReference>
<dbReference type="Gene3D" id="2.60.120.650">
    <property type="entry name" value="Cupin"/>
    <property type="match status" value="1"/>
</dbReference>
<keyword evidence="6" id="KW-0862">Zinc</keyword>
<dbReference type="FunCoup" id="A0A3P8W009">
    <property type="interactions" value="870"/>
</dbReference>
<dbReference type="SUPFAM" id="SSF51197">
    <property type="entry name" value="Clavaminate synthase-like"/>
    <property type="match status" value="1"/>
</dbReference>
<feature type="compositionally biased region" description="Polar residues" evidence="16">
    <location>
        <begin position="571"/>
        <end position="583"/>
    </location>
</feature>
<dbReference type="FunFam" id="2.60.120.650:FF:000002">
    <property type="entry name" value="lysine-specific demethylase 6A isoform X2"/>
    <property type="match status" value="1"/>
</dbReference>
<evidence type="ECO:0000313" key="18">
    <source>
        <dbReference type="Ensembl" id="ENSCSEP00000017920.1"/>
    </source>
</evidence>
<dbReference type="RefSeq" id="XP_008323456.1">
    <property type="nucleotide sequence ID" value="XM_008325234.3"/>
</dbReference>
<reference evidence="18 19" key="1">
    <citation type="journal article" date="2014" name="Nat. Genet.">
        <title>Whole-genome sequence of a flatfish provides insights into ZW sex chromosome evolution and adaptation to a benthic lifestyle.</title>
        <authorList>
            <person name="Chen S."/>
            <person name="Zhang G."/>
            <person name="Shao C."/>
            <person name="Huang Q."/>
            <person name="Liu G."/>
            <person name="Zhang P."/>
            <person name="Song W."/>
            <person name="An N."/>
            <person name="Chalopin D."/>
            <person name="Volff J.N."/>
            <person name="Hong Y."/>
            <person name="Li Q."/>
            <person name="Sha Z."/>
            <person name="Zhou H."/>
            <person name="Xie M."/>
            <person name="Yu Q."/>
            <person name="Liu Y."/>
            <person name="Xiang H."/>
            <person name="Wang N."/>
            <person name="Wu K."/>
            <person name="Yang C."/>
            <person name="Zhou Q."/>
            <person name="Liao X."/>
            <person name="Yang L."/>
            <person name="Hu Q."/>
            <person name="Zhang J."/>
            <person name="Meng L."/>
            <person name="Jin L."/>
            <person name="Tian Y."/>
            <person name="Lian J."/>
            <person name="Yang J."/>
            <person name="Miao G."/>
            <person name="Liu S."/>
            <person name="Liang Z."/>
            <person name="Yan F."/>
            <person name="Li Y."/>
            <person name="Sun B."/>
            <person name="Zhang H."/>
            <person name="Zhang J."/>
            <person name="Zhu Y."/>
            <person name="Du M."/>
            <person name="Zhao Y."/>
            <person name="Schartl M."/>
            <person name="Tang Q."/>
            <person name="Wang J."/>
        </authorList>
    </citation>
    <scope>NUCLEOTIDE SEQUENCE</scope>
</reference>
<feature type="region of interest" description="Disordered" evidence="16">
    <location>
        <begin position="546"/>
        <end position="970"/>
    </location>
</feature>
<dbReference type="GO" id="GO:0031490">
    <property type="term" value="F:chromatin DNA binding"/>
    <property type="evidence" value="ECO:0007669"/>
    <property type="project" value="TreeGrafter"/>
</dbReference>
<keyword evidence="19" id="KW-1185">Reference proteome</keyword>
<dbReference type="Pfam" id="PF21322">
    <property type="entry name" value="KDM6_C-hel"/>
    <property type="match status" value="1"/>
</dbReference>